<dbReference type="NCBIfam" id="TIGR04056">
    <property type="entry name" value="OMP_RagA_SusC"/>
    <property type="match status" value="1"/>
</dbReference>
<evidence type="ECO:0000256" key="7">
    <source>
        <dbReference type="PROSITE-ProRule" id="PRU01360"/>
    </source>
</evidence>
<dbReference type="InterPro" id="IPR023996">
    <property type="entry name" value="TonB-dep_OMP_SusC/RagA"/>
</dbReference>
<comment type="similarity">
    <text evidence="7">Belongs to the TonB-dependent receptor family.</text>
</comment>
<dbReference type="KEGG" id="psty:BFS30_04630"/>
<dbReference type="AlphaFoldDB" id="A0A1D7QCS7"/>
<organism evidence="9 10">
    <name type="scientific">Pedobacter steynii</name>
    <dbReference type="NCBI Taxonomy" id="430522"/>
    <lineage>
        <taxon>Bacteria</taxon>
        <taxon>Pseudomonadati</taxon>
        <taxon>Bacteroidota</taxon>
        <taxon>Sphingobacteriia</taxon>
        <taxon>Sphingobacteriales</taxon>
        <taxon>Sphingobacteriaceae</taxon>
        <taxon>Pedobacter</taxon>
    </lineage>
</organism>
<dbReference type="Gene3D" id="3.55.50.30">
    <property type="match status" value="1"/>
</dbReference>
<keyword evidence="6 7" id="KW-0998">Cell outer membrane</keyword>
<dbReference type="NCBIfam" id="TIGR04057">
    <property type="entry name" value="SusC_RagA_signa"/>
    <property type="match status" value="1"/>
</dbReference>
<dbReference type="RefSeq" id="WP_069378197.1">
    <property type="nucleotide sequence ID" value="NZ_CP017141.1"/>
</dbReference>
<dbReference type="PROSITE" id="PS52016">
    <property type="entry name" value="TONB_DEPENDENT_REC_3"/>
    <property type="match status" value="1"/>
</dbReference>
<comment type="subcellular location">
    <subcellularLocation>
        <location evidence="1 7">Cell outer membrane</location>
        <topology evidence="1 7">Multi-pass membrane protein</topology>
    </subcellularLocation>
</comment>
<dbReference type="Proteomes" id="UP000094313">
    <property type="component" value="Chromosome"/>
</dbReference>
<evidence type="ECO:0000256" key="2">
    <source>
        <dbReference type="ARBA" id="ARBA00022448"/>
    </source>
</evidence>
<evidence type="ECO:0000313" key="9">
    <source>
        <dbReference type="EMBL" id="AOM76501.1"/>
    </source>
</evidence>
<dbReference type="InterPro" id="IPR023997">
    <property type="entry name" value="TonB-dep_OMP_SusC/RagA_CS"/>
</dbReference>
<dbReference type="InterPro" id="IPR039426">
    <property type="entry name" value="TonB-dep_rcpt-like"/>
</dbReference>
<keyword evidence="10" id="KW-1185">Reference proteome</keyword>
<dbReference type="InterPro" id="IPR036942">
    <property type="entry name" value="Beta-barrel_TonB_sf"/>
</dbReference>
<evidence type="ECO:0000256" key="3">
    <source>
        <dbReference type="ARBA" id="ARBA00022452"/>
    </source>
</evidence>
<dbReference type="InterPro" id="IPR012910">
    <property type="entry name" value="Plug_dom"/>
</dbReference>
<evidence type="ECO:0000256" key="1">
    <source>
        <dbReference type="ARBA" id="ARBA00004571"/>
    </source>
</evidence>
<accession>A0A1D7QCS7</accession>
<keyword evidence="3 7" id="KW-1134">Transmembrane beta strand</keyword>
<dbReference type="EMBL" id="CP017141">
    <property type="protein sequence ID" value="AOM76501.1"/>
    <property type="molecule type" value="Genomic_DNA"/>
</dbReference>
<keyword evidence="4 7" id="KW-0812">Transmembrane</keyword>
<dbReference type="Pfam" id="PF07715">
    <property type="entry name" value="Plug"/>
    <property type="match status" value="1"/>
</dbReference>
<keyword evidence="5 7" id="KW-0472">Membrane</keyword>
<dbReference type="Gene3D" id="2.40.170.20">
    <property type="entry name" value="TonB-dependent receptor, beta-barrel domain"/>
    <property type="match status" value="1"/>
</dbReference>
<dbReference type="InterPro" id="IPR008969">
    <property type="entry name" value="CarboxyPept-like_regulatory"/>
</dbReference>
<evidence type="ECO:0000259" key="8">
    <source>
        <dbReference type="Pfam" id="PF07715"/>
    </source>
</evidence>
<dbReference type="SUPFAM" id="SSF56935">
    <property type="entry name" value="Porins"/>
    <property type="match status" value="1"/>
</dbReference>
<reference evidence="9 10" key="1">
    <citation type="submission" date="2016-08" db="EMBL/GenBank/DDBJ databases">
        <authorList>
            <person name="Seilhamer J.J."/>
        </authorList>
    </citation>
    <scope>NUCLEOTIDE SEQUENCE [LARGE SCALE GENOMIC DNA]</scope>
    <source>
        <strain evidence="9 10">DX4</strain>
    </source>
</reference>
<feature type="domain" description="TonB-dependent receptor plug" evidence="8">
    <location>
        <begin position="214"/>
        <end position="340"/>
    </location>
</feature>
<dbReference type="Pfam" id="PF13715">
    <property type="entry name" value="CarbopepD_reg_2"/>
    <property type="match status" value="1"/>
</dbReference>
<name>A0A1D7QCS7_9SPHI</name>
<evidence type="ECO:0000313" key="10">
    <source>
        <dbReference type="Proteomes" id="UP000094313"/>
    </source>
</evidence>
<evidence type="ECO:0000256" key="4">
    <source>
        <dbReference type="ARBA" id="ARBA00022692"/>
    </source>
</evidence>
<dbReference type="GO" id="GO:0009279">
    <property type="term" value="C:cell outer membrane"/>
    <property type="evidence" value="ECO:0007669"/>
    <property type="project" value="UniProtKB-SubCell"/>
</dbReference>
<proteinExistence type="inferred from homology"/>
<gene>
    <name evidence="9" type="ORF">BFS30_04630</name>
</gene>
<keyword evidence="2 7" id="KW-0813">Transport</keyword>
<dbReference type="OrthoDB" id="9768177at2"/>
<evidence type="ECO:0000256" key="5">
    <source>
        <dbReference type="ARBA" id="ARBA00023136"/>
    </source>
</evidence>
<dbReference type="Gene3D" id="2.170.130.10">
    <property type="entry name" value="TonB-dependent receptor, plug domain"/>
    <property type="match status" value="1"/>
</dbReference>
<dbReference type="SUPFAM" id="SSF49464">
    <property type="entry name" value="Carboxypeptidase regulatory domain-like"/>
    <property type="match status" value="1"/>
</dbReference>
<evidence type="ECO:0000256" key="6">
    <source>
        <dbReference type="ARBA" id="ARBA00023237"/>
    </source>
</evidence>
<dbReference type="InterPro" id="IPR037066">
    <property type="entry name" value="Plug_dom_sf"/>
</dbReference>
<sequence>MKKKLPPYYFFYGLLLKTCLSSILILSFSGFAQSKDKLYSFNWKNTTVLTAFKQIEGQAGVHFSYNPLDLNVNTRIDLKIEKQKIDEVLNAIAKKVSIKYQINGQTIMIQSYQPVPHMNTIFTLTGKVNDEKGSAIPGVVVVNTKNNKTVATNAEGGFSIPADQGDVIRFRMLGFQETAIVATEQQKSVTIVLREATTELQEAVVTALGIKREQKSLGYSVSEVDGKGLKKAREINVINSLAGKVPGLIITGTAGGPAGSSRVIIRGSTTVTGNNQPLYVVDGVPIDNSNYGGTGSGQYAGGLDFGDAISAINPDDVDKISVLKGASASALYGARAANGVILITTKKGIGSKDLGIEFNNTSSIESQLTSYDGYQSLYGQGTKQQLNTLAIQDYNTLTKNFGARIDPDLTVITGTGERRPYAYVKNNIDGFFRTGSTFTNTLSFTNASDVSSFRFSASNLTNKDIIPASGMHRNSFTFNGSSKFGSKITLEARAFYMNEKVNNRPSLADDPANIGNSFLSLANTVDQARFKNEYKNADGSYLDWNNGNQYRLNPYWVINEMKNKTTKDRLMGTLQLNYSILSWLNLQGRASADQTDLDFEKFSPRSTPGALTGTLDQTKRKLKTIEADLLLSAERQVTPSLNLSARLGSSITRSRADGSILQFTNQTVLDVVSPTSYTSQSVQPTAYRKGFNSVYGILAAGYKGYLYVDATLRQDAYSTLALGKNSKLYPSLSGSFIFTEALKIDKKILSFGKIRASIAQVASDTDPYLTDAYYATSPLPFKGQTIGGISTSIKPNADLKPTTTRSYEFGTELKFFGQRLGLDLTYYNSKSKDQLNIVPIPPSSGYKNEIRNAGVISNEGVEVALSGTPVSSKDFSWDINISFARNVNKVESLAPGTPFLSLSDARWLGVSVVAQPGALYGAILAFDYQKDPQGNIILNPIDLQPMLSPTRQIVGKGVFDWTGGLSSTFRYKNFSLGTIFDLKFGADLLSLTNYSAAGSGSLKTTLGGRAEWIKSEEDRQAAGKTIQEWTAAGMVRGLVPVGVVQIGTNPDGTPVYSQNTKAIDPSVYWGRILDVSNSVARPFIYDASYVKIREITLNYRLPSSLTARWGVKDVQVGLVSRNPFILYKNVPNVDPDSNYNNGNGQGIEYGSLPGRRSFGLNLNFRF</sequence>
<protein>
    <recommendedName>
        <fullName evidence="8">TonB-dependent receptor plug domain-containing protein</fullName>
    </recommendedName>
</protein>